<accession>A0ABQ9TM23</accession>
<proteinExistence type="predicted"/>
<reference evidence="2 3" key="1">
    <citation type="submission" date="2023-05" db="EMBL/GenBank/DDBJ databases">
        <title>B98-5 Cell Line De Novo Hybrid Assembly: An Optical Mapping Approach.</title>
        <authorList>
            <person name="Kananen K."/>
            <person name="Auerbach J.A."/>
            <person name="Kautto E."/>
            <person name="Blachly J.S."/>
        </authorList>
    </citation>
    <scope>NUCLEOTIDE SEQUENCE [LARGE SCALE GENOMIC DNA]</scope>
    <source>
        <strain evidence="2">B95-8</strain>
        <tissue evidence="2">Cell line</tissue>
    </source>
</reference>
<dbReference type="EMBL" id="JASSZA010000020">
    <property type="protein sequence ID" value="KAK2085814.1"/>
    <property type="molecule type" value="Genomic_DNA"/>
</dbReference>
<protein>
    <submittedName>
        <fullName evidence="2">Uncharacterized protein</fullName>
    </submittedName>
</protein>
<evidence type="ECO:0000256" key="1">
    <source>
        <dbReference type="SAM" id="MobiDB-lite"/>
    </source>
</evidence>
<sequence>MRDKSNPWIFLFAGNNQQSIFGMGCATETACNLKDVEAINNIKIRTFCTDVSSGSPQLTSIISSILTALFLLKREQADQQKESQEEEKKVSKAESKGESKKSDQEYGDSKEVRKEVKMEGEQGKEQ</sequence>
<dbReference type="Proteomes" id="UP001266305">
    <property type="component" value="Unassembled WGS sequence"/>
</dbReference>
<feature type="region of interest" description="Disordered" evidence="1">
    <location>
        <begin position="77"/>
        <end position="126"/>
    </location>
</feature>
<gene>
    <name evidence="2" type="ORF">P7K49_035239</name>
</gene>
<comment type="caution">
    <text evidence="2">The sequence shown here is derived from an EMBL/GenBank/DDBJ whole genome shotgun (WGS) entry which is preliminary data.</text>
</comment>
<keyword evidence="3" id="KW-1185">Reference proteome</keyword>
<dbReference type="PROSITE" id="PS51257">
    <property type="entry name" value="PROKAR_LIPOPROTEIN"/>
    <property type="match status" value="1"/>
</dbReference>
<evidence type="ECO:0000313" key="3">
    <source>
        <dbReference type="Proteomes" id="UP001266305"/>
    </source>
</evidence>
<evidence type="ECO:0000313" key="2">
    <source>
        <dbReference type="EMBL" id="KAK2085814.1"/>
    </source>
</evidence>
<name>A0ABQ9TM23_SAGOE</name>
<organism evidence="2 3">
    <name type="scientific">Saguinus oedipus</name>
    <name type="common">Cotton-top tamarin</name>
    <name type="synonym">Oedipomidas oedipus</name>
    <dbReference type="NCBI Taxonomy" id="9490"/>
    <lineage>
        <taxon>Eukaryota</taxon>
        <taxon>Metazoa</taxon>
        <taxon>Chordata</taxon>
        <taxon>Craniata</taxon>
        <taxon>Vertebrata</taxon>
        <taxon>Euteleostomi</taxon>
        <taxon>Mammalia</taxon>
        <taxon>Eutheria</taxon>
        <taxon>Euarchontoglires</taxon>
        <taxon>Primates</taxon>
        <taxon>Haplorrhini</taxon>
        <taxon>Platyrrhini</taxon>
        <taxon>Cebidae</taxon>
        <taxon>Callitrichinae</taxon>
        <taxon>Saguinus</taxon>
    </lineage>
</organism>